<proteinExistence type="predicted"/>
<feature type="coiled-coil region" evidence="1">
    <location>
        <begin position="73"/>
        <end position="100"/>
    </location>
</feature>
<dbReference type="Proteomes" id="UP000605846">
    <property type="component" value="Unassembled WGS sequence"/>
</dbReference>
<protein>
    <submittedName>
        <fullName evidence="2">Uncharacterized protein</fullName>
    </submittedName>
</protein>
<name>A0A8H7EPA7_9FUNG</name>
<feature type="coiled-coil region" evidence="1">
    <location>
        <begin position="132"/>
        <end position="201"/>
    </location>
</feature>
<dbReference type="EMBL" id="JABAYA010000334">
    <property type="protein sequence ID" value="KAF7720921.1"/>
    <property type="molecule type" value="Genomic_DNA"/>
</dbReference>
<gene>
    <name evidence="2" type="ORF">EC973_005767</name>
</gene>
<accession>A0A8H7EPA7</accession>
<sequence length="400" mass="46413">MTSVSDYAERFIDSLQNKNNSEAKQCLKGIQQLIKAQQKETRVLSLTVDALAPQLHRRIYARQQLRSRLDTFLAGVHHEILQLQEQRQQTEHELMQDENRLQDIRDYAQQRRTKKSKRERQYNHFYFIPIISKRYKKKYIRARDKNAKAEEEVSAVRETIERHREKMREISKTVREYQQEHQKASDDRDEIQKELSAFETTRNYLSQCRNYWVDEVDKAASIVLTLSQSITMDMGKKQQPHQRRSSSSSDAAAFDTTLFQRACAVYDQRLTHGHEHWTTLELEFDCARCLKECKGWPMPNKVRTDELLCQPCYNEIRTSMIVEKKVNALSGKLGMERPSLSSRTSSSSKQSILSQSSSTSFLSKPGMKNALKQVFSKSSSTGSVPCADQLLSQNSQTLVS</sequence>
<keyword evidence="3" id="KW-1185">Reference proteome</keyword>
<dbReference type="AlphaFoldDB" id="A0A8H7EPA7"/>
<evidence type="ECO:0000256" key="1">
    <source>
        <dbReference type="SAM" id="Coils"/>
    </source>
</evidence>
<keyword evidence="1" id="KW-0175">Coiled coil</keyword>
<evidence type="ECO:0000313" key="2">
    <source>
        <dbReference type="EMBL" id="KAF7720921.1"/>
    </source>
</evidence>
<reference evidence="2" key="1">
    <citation type="submission" date="2020-01" db="EMBL/GenBank/DDBJ databases">
        <title>Genome Sequencing of Three Apophysomyces-Like Fungal Strains Confirms a Novel Fungal Genus in the Mucoromycota with divergent Burkholderia-like Endosymbiotic Bacteria.</title>
        <authorList>
            <person name="Stajich J.E."/>
            <person name="Macias A.M."/>
            <person name="Carter-House D."/>
            <person name="Lovett B."/>
            <person name="Kasson L.R."/>
            <person name="Berry K."/>
            <person name="Grigoriev I."/>
            <person name="Chang Y."/>
            <person name="Spatafora J."/>
            <person name="Kasson M.T."/>
        </authorList>
    </citation>
    <scope>NUCLEOTIDE SEQUENCE</scope>
    <source>
        <strain evidence="2">NRRL A-21654</strain>
    </source>
</reference>
<evidence type="ECO:0000313" key="3">
    <source>
        <dbReference type="Proteomes" id="UP000605846"/>
    </source>
</evidence>
<dbReference type="OrthoDB" id="2351770at2759"/>
<comment type="caution">
    <text evidence="2">The sequence shown here is derived from an EMBL/GenBank/DDBJ whole genome shotgun (WGS) entry which is preliminary data.</text>
</comment>
<organism evidence="2 3">
    <name type="scientific">Apophysomyces ossiformis</name>
    <dbReference type="NCBI Taxonomy" id="679940"/>
    <lineage>
        <taxon>Eukaryota</taxon>
        <taxon>Fungi</taxon>
        <taxon>Fungi incertae sedis</taxon>
        <taxon>Mucoromycota</taxon>
        <taxon>Mucoromycotina</taxon>
        <taxon>Mucoromycetes</taxon>
        <taxon>Mucorales</taxon>
        <taxon>Mucorineae</taxon>
        <taxon>Mucoraceae</taxon>
        <taxon>Apophysomyces</taxon>
    </lineage>
</organism>